<dbReference type="SUPFAM" id="SSF55874">
    <property type="entry name" value="ATPase domain of HSP90 chaperone/DNA topoisomerase II/histidine kinase"/>
    <property type="match status" value="1"/>
</dbReference>
<accession>A0A1Y0D091</accession>
<protein>
    <submittedName>
        <fullName evidence="2">Uncharacterized protein</fullName>
    </submittedName>
</protein>
<sequence>MPRLPLPLFLSALQQVELGSWPMVGPLTFVLSVRWLFFIALSCALLFTDWVLLPILSWELLGLLLLLLLSNGVITALGYYRRHLAYLKEVALVSDIILLTAIIYFSGGAMNPAVALYLFPLLIAAITCRAAFAWGCVASTMLSYLGLFYWFKPMISDLHVAHGAPTESGLFNLHLLGMWLTFSLSAVLITGTVSWLMRLLATKEQLLQQAYQKQQEQEQFLLLGLESASLAHQFSTPLSNLFLLSEELSCEPHLSAQGQQHLTLLHQQLELCRQVLWQLKHQAESRLKPVYFYQQLRVYLARWTNLRPDAELAWQANDADCDICVWLDNLFWSALLNILDNAADAGNNKVELVTRIEHHELQPQLYLDIYNRQGHLSDEQLAQAGLNQQDSEKTTGLGMGVWLAHATFSRLKGSLTLRNNPAGVYMPIFSCRCASLSLLIGTRE</sequence>
<dbReference type="OrthoDB" id="9785252at2"/>
<evidence type="ECO:0000256" key="1">
    <source>
        <dbReference type="SAM" id="Phobius"/>
    </source>
</evidence>
<name>A0A1Y0D091_9GAMM</name>
<dbReference type="EMBL" id="CP021376">
    <property type="protein sequence ID" value="ART80983.1"/>
    <property type="molecule type" value="Genomic_DNA"/>
</dbReference>
<dbReference type="Gene3D" id="3.30.565.10">
    <property type="entry name" value="Histidine kinase-like ATPase, C-terminal domain"/>
    <property type="match status" value="1"/>
</dbReference>
<evidence type="ECO:0000313" key="3">
    <source>
        <dbReference type="Proteomes" id="UP000243793"/>
    </source>
</evidence>
<feature type="transmembrane region" description="Helical" evidence="1">
    <location>
        <begin position="60"/>
        <end position="80"/>
    </location>
</feature>
<dbReference type="AlphaFoldDB" id="A0A1Y0D091"/>
<feature type="transmembrane region" description="Helical" evidence="1">
    <location>
        <begin position="171"/>
        <end position="197"/>
    </location>
</feature>
<keyword evidence="1" id="KW-0472">Membrane</keyword>
<feature type="transmembrane region" description="Helical" evidence="1">
    <location>
        <begin position="131"/>
        <end position="151"/>
    </location>
</feature>
<reference evidence="3" key="1">
    <citation type="submission" date="2017-05" db="EMBL/GenBank/DDBJ databases">
        <authorList>
            <person name="Sung H."/>
        </authorList>
    </citation>
    <scope>NUCLEOTIDE SEQUENCE [LARGE SCALE GENOMIC DNA]</scope>
    <source>
        <strain evidence="3">AMac2203</strain>
    </source>
</reference>
<feature type="transmembrane region" description="Helical" evidence="1">
    <location>
        <begin position="92"/>
        <end position="119"/>
    </location>
</feature>
<dbReference type="InterPro" id="IPR036890">
    <property type="entry name" value="HATPase_C_sf"/>
</dbReference>
<keyword evidence="1" id="KW-0812">Transmembrane</keyword>
<evidence type="ECO:0000313" key="2">
    <source>
        <dbReference type="EMBL" id="ART80983.1"/>
    </source>
</evidence>
<dbReference type="Proteomes" id="UP000243793">
    <property type="component" value="Chromosome"/>
</dbReference>
<proteinExistence type="predicted"/>
<feature type="transmembrane region" description="Helical" evidence="1">
    <location>
        <begin position="34"/>
        <end position="53"/>
    </location>
</feature>
<keyword evidence="1" id="KW-1133">Transmembrane helix</keyword>
<keyword evidence="3" id="KW-1185">Reference proteome</keyword>
<organism evidence="2 3">
    <name type="scientific">Oceanisphaera avium</name>
    <dbReference type="NCBI Taxonomy" id="1903694"/>
    <lineage>
        <taxon>Bacteria</taxon>
        <taxon>Pseudomonadati</taxon>
        <taxon>Pseudomonadota</taxon>
        <taxon>Gammaproteobacteria</taxon>
        <taxon>Aeromonadales</taxon>
        <taxon>Aeromonadaceae</taxon>
        <taxon>Oceanisphaera</taxon>
    </lineage>
</organism>
<dbReference type="KEGG" id="ocm:CBP12_13140"/>
<dbReference type="RefSeq" id="WP_086965125.1">
    <property type="nucleotide sequence ID" value="NZ_CP021376.1"/>
</dbReference>
<gene>
    <name evidence="2" type="ORF">CBP12_13140</name>
</gene>